<proteinExistence type="predicted"/>
<dbReference type="InterPro" id="IPR013103">
    <property type="entry name" value="RVT_2"/>
</dbReference>
<evidence type="ECO:0000313" key="3">
    <source>
        <dbReference type="Proteomes" id="UP000288805"/>
    </source>
</evidence>
<dbReference type="InterPro" id="IPR043502">
    <property type="entry name" value="DNA/RNA_pol_sf"/>
</dbReference>
<dbReference type="PANTHER" id="PTHR11439">
    <property type="entry name" value="GAG-POL-RELATED RETROTRANSPOSON"/>
    <property type="match status" value="1"/>
</dbReference>
<dbReference type="SUPFAM" id="SSF56672">
    <property type="entry name" value="DNA/RNA polymerases"/>
    <property type="match status" value="1"/>
</dbReference>
<dbReference type="AlphaFoldDB" id="A0A438CKP7"/>
<gene>
    <name evidence="2" type="primary">RE1_1874</name>
    <name evidence="2" type="ORF">CK203_097570</name>
</gene>
<comment type="caution">
    <text evidence="2">The sequence shown here is derived from an EMBL/GenBank/DDBJ whole genome shotgun (WGS) entry which is preliminary data.</text>
</comment>
<dbReference type="CDD" id="cd09272">
    <property type="entry name" value="RNase_HI_RT_Ty1"/>
    <property type="match status" value="1"/>
</dbReference>
<protein>
    <submittedName>
        <fullName evidence="2">Retrovirus-related Pol polyprotein from transposon RE1</fullName>
    </submittedName>
</protein>
<feature type="domain" description="Reverse transcriptase Ty1/copia-type" evidence="1">
    <location>
        <begin position="67"/>
        <end position="160"/>
    </location>
</feature>
<dbReference type="PANTHER" id="PTHR11439:SF475">
    <property type="entry name" value="CYSTEINE-RICH RLK (RECEPTOR-LIKE PROTEIN KINASE) 8"/>
    <property type="match status" value="1"/>
</dbReference>
<dbReference type="Pfam" id="PF07727">
    <property type="entry name" value="RVT_2"/>
    <property type="match status" value="1"/>
</dbReference>
<name>A0A438CKP7_VITVI</name>
<evidence type="ECO:0000259" key="1">
    <source>
        <dbReference type="Pfam" id="PF07727"/>
    </source>
</evidence>
<dbReference type="Proteomes" id="UP000288805">
    <property type="component" value="Unassembled WGS sequence"/>
</dbReference>
<organism evidence="2 3">
    <name type="scientific">Vitis vinifera</name>
    <name type="common">Grape</name>
    <dbReference type="NCBI Taxonomy" id="29760"/>
    <lineage>
        <taxon>Eukaryota</taxon>
        <taxon>Viridiplantae</taxon>
        <taxon>Streptophyta</taxon>
        <taxon>Embryophyta</taxon>
        <taxon>Tracheophyta</taxon>
        <taxon>Spermatophyta</taxon>
        <taxon>Magnoliopsida</taxon>
        <taxon>eudicotyledons</taxon>
        <taxon>Gunneridae</taxon>
        <taxon>Pentapetalae</taxon>
        <taxon>rosids</taxon>
        <taxon>Vitales</taxon>
        <taxon>Vitaceae</taxon>
        <taxon>Viteae</taxon>
        <taxon>Vitis</taxon>
    </lineage>
</organism>
<dbReference type="EMBL" id="QGNW01002187">
    <property type="protein sequence ID" value="RVW23777.1"/>
    <property type="molecule type" value="Genomic_DNA"/>
</dbReference>
<reference evidence="2 3" key="1">
    <citation type="journal article" date="2018" name="PLoS Genet.">
        <title>Population sequencing reveals clonal diversity and ancestral inbreeding in the grapevine cultivar Chardonnay.</title>
        <authorList>
            <person name="Roach M.J."/>
            <person name="Johnson D.L."/>
            <person name="Bohlmann J."/>
            <person name="van Vuuren H.J."/>
            <person name="Jones S.J."/>
            <person name="Pretorius I.S."/>
            <person name="Schmidt S.A."/>
            <person name="Borneman A.R."/>
        </authorList>
    </citation>
    <scope>NUCLEOTIDE SEQUENCE [LARGE SCALE GENOMIC DNA]</scope>
    <source>
        <strain evidence="3">cv. Chardonnay</strain>
        <tissue evidence="2">Leaf</tissue>
    </source>
</reference>
<sequence length="292" mass="33569">MPKPRDVEPISCKWVYKIKRRTDGSIERHKAPNKDWDLWQMDVKNAFLHGELDREIYMNQLMGFQNSSLFVKANGGKLAIVLVYVDDLIITGDDVEEICRTKEKLVSSFEMKELGQLKHFLGLEVDRTHEGIFLCQQKYAKDLLKKFGMLECKSISTPMEPNAKMCEHEGKDLKDATMYRQLVGSLLYLTLTRPDISYAVGVMSRYMQNPKKSHLEAIRQILRHVKGTIDYGLLYKKGEDCKLVGYCDADYVGDHDTHRSTTGYVFMIGSRAISWCSKRQPTVSLSTTEAEY</sequence>
<evidence type="ECO:0000313" key="2">
    <source>
        <dbReference type="EMBL" id="RVW23777.1"/>
    </source>
</evidence>
<accession>A0A438CKP7</accession>